<evidence type="ECO:0000313" key="3">
    <source>
        <dbReference type="Proteomes" id="UP000193928"/>
    </source>
</evidence>
<evidence type="ECO:0000313" key="2">
    <source>
        <dbReference type="EMBL" id="ORV68918.1"/>
    </source>
</evidence>
<name>A0A1X1VIX5_MYCGO</name>
<comment type="caution">
    <text evidence="2">The sequence shown here is derived from an EMBL/GenBank/DDBJ whole genome shotgun (WGS) entry which is preliminary data.</text>
</comment>
<reference evidence="2 3" key="1">
    <citation type="submission" date="2016-01" db="EMBL/GenBank/DDBJ databases">
        <title>The new phylogeny of the genus Mycobacterium.</title>
        <authorList>
            <person name="Tarcisio F."/>
            <person name="Conor M."/>
            <person name="Antonella G."/>
            <person name="Elisabetta G."/>
            <person name="Giulia F.S."/>
            <person name="Sara T."/>
            <person name="Anna F."/>
            <person name="Clotilde B."/>
            <person name="Roberto B."/>
            <person name="Veronica D.S."/>
            <person name="Fabio R."/>
            <person name="Monica P."/>
            <person name="Olivier J."/>
            <person name="Enrico T."/>
            <person name="Nicola S."/>
        </authorList>
    </citation>
    <scope>NUCLEOTIDE SEQUENCE [LARGE SCALE GENOMIC DNA]</scope>
    <source>
        <strain evidence="2 3">DSM 44160</strain>
    </source>
</reference>
<organism evidence="2 3">
    <name type="scientific">Mycobacterium gordonae</name>
    <dbReference type="NCBI Taxonomy" id="1778"/>
    <lineage>
        <taxon>Bacteria</taxon>
        <taxon>Bacillati</taxon>
        <taxon>Actinomycetota</taxon>
        <taxon>Actinomycetes</taxon>
        <taxon>Mycobacteriales</taxon>
        <taxon>Mycobacteriaceae</taxon>
        <taxon>Mycobacterium</taxon>
    </lineage>
</organism>
<feature type="domain" description="Gp28/Gp37-like" evidence="1">
    <location>
        <begin position="46"/>
        <end position="539"/>
    </location>
</feature>
<gene>
    <name evidence="2" type="ORF">AWC08_06850</name>
</gene>
<dbReference type="AlphaFoldDB" id="A0A1X1VIX5"/>
<accession>A0A1X1VIX5</accession>
<sequence>MTVTAVGYAGPVDGSADLSVRCGQIWAATRRQRRAEQLLRRQAPLVRIWDAEWNLQFVLGNERRATFSFISNDTGPGQIELAADSPCALWIHDHQGRIARGSGRNVAITVDYCGARWSGIMDKYTIEQRGDGDSVLVVDWVHDYEKLKWRTVWSNPFLPAWFQAPRAFMLAGPVDWILKVSLFLQLFREHNPLLNLPDDPLNLNSWLTSLDQSTWNMVVKPTSFLEALASGRVWGICIARWTNWHDMAHQMLEDAELSVRCDRYLAGDPPPWPGANLRHGTLVVDIVDKSGVYLGTANGGTIFDGLARTFAEFTDDFLDSTLNLAADVEVPADYWTVGSRYTNPRVPYVVYFEDDSSPIQTSQWVNSPAKGVEVACGGHSMPGVNEAISATVQVIFDLLGNLILLGGLGAAVDSLIKPLYEDTILAWWSIKVLSRAQNSGWERLYEYFQQGANKAYTITSLMVLRAALWATRTVISWKVSVWDGVPFLIGDRGQGHYFLDDRIGLVLRGDGTIHMDRARKLDLAWDEENFPEWNITVGDDRIWQDPAQLALGRIESVMAGLRDLGVW</sequence>
<evidence type="ECO:0000259" key="1">
    <source>
        <dbReference type="Pfam" id="PF14594"/>
    </source>
</evidence>
<dbReference type="Pfam" id="PF14594">
    <property type="entry name" value="Sipho_Gp37"/>
    <property type="match status" value="1"/>
</dbReference>
<proteinExistence type="predicted"/>
<dbReference type="EMBL" id="LQOY01000237">
    <property type="protein sequence ID" value="ORV68918.1"/>
    <property type="molecule type" value="Genomic_DNA"/>
</dbReference>
<dbReference type="InterPro" id="IPR029432">
    <property type="entry name" value="Gp28/Gp37-like_dom"/>
</dbReference>
<dbReference type="Proteomes" id="UP000193928">
    <property type="component" value="Unassembled WGS sequence"/>
</dbReference>
<keyword evidence="3" id="KW-1185">Reference proteome</keyword>
<protein>
    <recommendedName>
        <fullName evidence="1">Gp28/Gp37-like domain-containing protein</fullName>
    </recommendedName>
</protein>